<gene>
    <name evidence="1" type="ORF">O1611_g901</name>
</gene>
<dbReference type="Proteomes" id="UP001153332">
    <property type="component" value="Unassembled WGS sequence"/>
</dbReference>
<reference evidence="1" key="1">
    <citation type="submission" date="2022-12" db="EMBL/GenBank/DDBJ databases">
        <title>Genome Sequence of Lasiodiplodia mahajangana.</title>
        <authorList>
            <person name="Buettner E."/>
        </authorList>
    </citation>
    <scope>NUCLEOTIDE SEQUENCE</scope>
    <source>
        <strain evidence="1">VT137</strain>
    </source>
</reference>
<evidence type="ECO:0000313" key="2">
    <source>
        <dbReference type="Proteomes" id="UP001153332"/>
    </source>
</evidence>
<keyword evidence="2" id="KW-1185">Reference proteome</keyword>
<proteinExistence type="predicted"/>
<dbReference type="EMBL" id="JAPUUL010000092">
    <property type="protein sequence ID" value="KAJ8132718.1"/>
    <property type="molecule type" value="Genomic_DNA"/>
</dbReference>
<organism evidence="1 2">
    <name type="scientific">Lasiodiplodia mahajangana</name>
    <dbReference type="NCBI Taxonomy" id="1108764"/>
    <lineage>
        <taxon>Eukaryota</taxon>
        <taxon>Fungi</taxon>
        <taxon>Dikarya</taxon>
        <taxon>Ascomycota</taxon>
        <taxon>Pezizomycotina</taxon>
        <taxon>Dothideomycetes</taxon>
        <taxon>Dothideomycetes incertae sedis</taxon>
        <taxon>Botryosphaeriales</taxon>
        <taxon>Botryosphaeriaceae</taxon>
        <taxon>Lasiodiplodia</taxon>
    </lineage>
</organism>
<name>A0ACC2JZM2_9PEZI</name>
<sequence>MRKRTAQYGAGSWMNQVPFTKPGDAAYFEALKLKEDLFLRDRTTYVVLASTLLTAFVEIAMPFLVAQKQTRESASQPSSNIPAVFNSIFSLRDEPIERTMFRTTQDLIPNVIRRKKGRSRPYAIIVGVDGSREVVTFADLENWSNRAAWFLDKLPSQQVLYMGPNDIRYALWAIAAIKTGKCVLYPSLANQIPANQRLFETVGCKILLYAPEAESILTPLIEAVRPGVDCVPCPEYGGITSRDAAPVYPFEKTFDQVKQTPFLGLHTSGTSGHPKPIYWNHIAASSLASFLDPSILNADGHSSNLYRTLMDGNDVFVPFPLSHFGGMGNVMGALYADTMLILPAPGTRLSPDNFALLIQNSGCTAAIAPPSLLEAMLHHPAGMNALARLRHVGYTGGPLNPFRGEALAKKLPHLFTVLASTEGGVSHLVSTSDSSHWNSFKFVDVGQRMDEVAPGIYELVFPRSDLVDQTYAFFHTHPHIGQEFRTSDLFSTLENETEWWVYRGRADNWIAMSNGLKMDPTETENAIASHPDVAGVLMAGSSRTRLCLLVELVQKTHADPGKSNGNGRDDEMIGTLWPTIEAANLKAPKFGRVPRELVMLASPEKPFLRSGKGTVQRRLTIEAYKKEIDDLYAKVERGMFSHGRNPKSSL</sequence>
<evidence type="ECO:0000313" key="1">
    <source>
        <dbReference type="EMBL" id="KAJ8132718.1"/>
    </source>
</evidence>
<protein>
    <submittedName>
        <fullName evidence="1">Uncharacterized protein</fullName>
    </submittedName>
</protein>
<accession>A0ACC2JZM2</accession>
<comment type="caution">
    <text evidence="1">The sequence shown here is derived from an EMBL/GenBank/DDBJ whole genome shotgun (WGS) entry which is preliminary data.</text>
</comment>